<sequence>METLARWSFRNRRLVVVLWVVAVVAIAGLGRLIPADYRVSDSLPNTDSSTASQLLQREFPDQAGEVDSIVWKVTDGTVRDPDVRERMGRMLAAVDALPHVAGVQSPYATGGERAISANGRIAFASVRFDQDGDDLAKDTVLEVIDTAQEFATPKVSVDLGGYAVAQATMTISTSVSELVGVLAAAVVLWLAFGSLLAVSLPLVCAIASVIPAVALIGMVSRVMTVPSFASSLTILLNLGVGIDYALFLVTRQRRGLLAGRSIEDALVETLRTAGRSVLFAGTVICLALLGLFSLGVDYLSGMAAASVIGILFTMAAALTLLPALLGFFGERLFSRRERRRAGAGEGDRAPDSRGWIRWAGLVERRPLVFAVAATLVTVVLALPLLSLRLGFSDQGNDPPEQTTRQAYDALSEGFGPGFNAPLLVVISADGRLSDGALRNVNDAMAATPGVASVTPARVSPSGEVAVQQVFPKTSPQSERTKKLLHHLRDDVTPEAVRGTGAAVYIGGFTATEVDFTDTISARLPLFIGVVVLLGALLLLIAFRSLLVAALTAVMNLFAIGVCFGVIVAVFQWGWLSGVTGIGETGPIDAYLPVFLFAILFGLSMDYQVFLLGRMHETWVHTRDSRRSVTLGQVETGRVITVAAAIMVLVFLSFASGEREMKLFGIGMGVTVLFDAFVIRTMLVPAVLHLAGRASWWLPGPLDRLLPRLEVAERETTAAVPPQEADLSVVAGPADSRPHGNDDHTN</sequence>
<dbReference type="InterPro" id="IPR050545">
    <property type="entry name" value="Mycobact_MmpL"/>
</dbReference>
<feature type="transmembrane region" description="Helical" evidence="8">
    <location>
        <begin position="178"/>
        <end position="197"/>
    </location>
</feature>
<keyword evidence="3" id="KW-1003">Cell membrane</keyword>
<evidence type="ECO:0000313" key="12">
    <source>
        <dbReference type="Proteomes" id="UP001272987"/>
    </source>
</evidence>
<evidence type="ECO:0000259" key="9">
    <source>
        <dbReference type="PROSITE" id="PS50156"/>
    </source>
</evidence>
<evidence type="ECO:0000256" key="5">
    <source>
        <dbReference type="ARBA" id="ARBA00022989"/>
    </source>
</evidence>
<dbReference type="PROSITE" id="PS50156">
    <property type="entry name" value="SSD"/>
    <property type="match status" value="1"/>
</dbReference>
<comment type="similarity">
    <text evidence="2">Belongs to the resistance-nodulation-cell division (RND) (TC 2.A.6) family. MmpL subfamily.</text>
</comment>
<dbReference type="AlphaFoldDB" id="A0AAP6EF60"/>
<evidence type="ECO:0000256" key="2">
    <source>
        <dbReference type="ARBA" id="ARBA00010157"/>
    </source>
</evidence>
<keyword evidence="4 8" id="KW-0812">Transmembrane</keyword>
<keyword evidence="6 8" id="KW-0472">Membrane</keyword>
<feature type="transmembrane region" description="Helical" evidence="8">
    <location>
        <begin position="523"/>
        <end position="542"/>
    </location>
</feature>
<feature type="transmembrane region" description="Helical" evidence="8">
    <location>
        <begin position="549"/>
        <end position="570"/>
    </location>
</feature>
<name>A0AAP6EF60_9ACTN</name>
<evidence type="ECO:0000313" key="11">
    <source>
        <dbReference type="EMBL" id="MDX3017725.1"/>
    </source>
</evidence>
<feature type="transmembrane region" description="Helical" evidence="8">
    <location>
        <begin position="590"/>
        <end position="614"/>
    </location>
</feature>
<evidence type="ECO:0000256" key="6">
    <source>
        <dbReference type="ARBA" id="ARBA00023136"/>
    </source>
</evidence>
<feature type="region of interest" description="Disordered" evidence="7">
    <location>
        <begin position="716"/>
        <end position="745"/>
    </location>
</feature>
<accession>A0AAP6EF60</accession>
<feature type="compositionally biased region" description="Basic and acidic residues" evidence="7">
    <location>
        <begin position="735"/>
        <end position="745"/>
    </location>
</feature>
<keyword evidence="5 8" id="KW-1133">Transmembrane helix</keyword>
<comment type="subcellular location">
    <subcellularLocation>
        <location evidence="1">Cell membrane</location>
        <topology evidence="1">Multi-pass membrane protein</topology>
    </subcellularLocation>
</comment>
<evidence type="ECO:0000256" key="1">
    <source>
        <dbReference type="ARBA" id="ARBA00004651"/>
    </source>
</evidence>
<evidence type="ECO:0000313" key="13">
    <source>
        <dbReference type="Proteomes" id="UP001282288"/>
    </source>
</evidence>
<feature type="transmembrane region" description="Helical" evidence="8">
    <location>
        <begin position="367"/>
        <end position="391"/>
    </location>
</feature>
<proteinExistence type="inferred from homology"/>
<dbReference type="Proteomes" id="UP001282288">
    <property type="component" value="Unassembled WGS sequence"/>
</dbReference>
<dbReference type="InterPro" id="IPR004869">
    <property type="entry name" value="MMPL_dom"/>
</dbReference>
<gene>
    <name evidence="10" type="ORF">PV399_12040</name>
    <name evidence="11" type="ORF">PV666_07505</name>
</gene>
<dbReference type="GO" id="GO:0005886">
    <property type="term" value="C:plasma membrane"/>
    <property type="evidence" value="ECO:0007669"/>
    <property type="project" value="UniProtKB-SubCell"/>
</dbReference>
<feature type="transmembrane region" description="Helical" evidence="8">
    <location>
        <begin position="228"/>
        <end position="250"/>
    </location>
</feature>
<evidence type="ECO:0000313" key="10">
    <source>
        <dbReference type="EMBL" id="MDX2960439.1"/>
    </source>
</evidence>
<comment type="caution">
    <text evidence="10">The sequence shown here is derived from an EMBL/GenBank/DDBJ whole genome shotgun (WGS) entry which is preliminary data.</text>
</comment>
<feature type="transmembrane region" description="Helical" evidence="8">
    <location>
        <begin position="302"/>
        <end position="329"/>
    </location>
</feature>
<feature type="domain" description="SSD" evidence="9">
    <location>
        <begin position="178"/>
        <end position="327"/>
    </location>
</feature>
<feature type="transmembrane region" description="Helical" evidence="8">
    <location>
        <begin position="662"/>
        <end position="682"/>
    </location>
</feature>
<feature type="transmembrane region" description="Helical" evidence="8">
    <location>
        <begin position="277"/>
        <end position="296"/>
    </location>
</feature>
<reference evidence="10 12" key="1">
    <citation type="journal article" date="2023" name="Microb. Genom.">
        <title>Mesoterricola silvestris gen. nov., sp. nov., Mesoterricola sediminis sp. nov., Geothrix oryzae sp. nov., Geothrix edaphica sp. nov., Geothrix rubra sp. nov., and Geothrix limicola sp. nov., six novel members of Acidobacteriota isolated from soils.</title>
        <authorList>
            <person name="Weisberg A.J."/>
            <person name="Pearce E."/>
            <person name="Kramer C.G."/>
            <person name="Chang J.H."/>
            <person name="Clarke C.R."/>
        </authorList>
    </citation>
    <scope>NUCLEOTIDE SEQUENCE</scope>
    <source>
        <strain evidence="11 12">NB05-1H</strain>
        <strain evidence="10">NRRL_B-16521</strain>
    </source>
</reference>
<dbReference type="Proteomes" id="UP001272987">
    <property type="component" value="Unassembled WGS sequence"/>
</dbReference>
<dbReference type="PANTHER" id="PTHR33406:SF11">
    <property type="entry name" value="MEMBRANE PROTEIN SCO6666-RELATED"/>
    <property type="match status" value="1"/>
</dbReference>
<dbReference type="InterPro" id="IPR000731">
    <property type="entry name" value="SSD"/>
</dbReference>
<dbReference type="SUPFAM" id="SSF82866">
    <property type="entry name" value="Multidrug efflux transporter AcrB transmembrane domain"/>
    <property type="match status" value="2"/>
</dbReference>
<evidence type="ECO:0000256" key="3">
    <source>
        <dbReference type="ARBA" id="ARBA00022475"/>
    </source>
</evidence>
<evidence type="ECO:0000256" key="4">
    <source>
        <dbReference type="ARBA" id="ARBA00022692"/>
    </source>
</evidence>
<organism evidence="10 13">
    <name type="scientific">Streptomyces acidiscabies</name>
    <dbReference type="NCBI Taxonomy" id="42234"/>
    <lineage>
        <taxon>Bacteria</taxon>
        <taxon>Bacillati</taxon>
        <taxon>Actinomycetota</taxon>
        <taxon>Actinomycetes</taxon>
        <taxon>Kitasatosporales</taxon>
        <taxon>Streptomycetaceae</taxon>
        <taxon>Streptomyces</taxon>
    </lineage>
</organism>
<evidence type="ECO:0000256" key="7">
    <source>
        <dbReference type="SAM" id="MobiDB-lite"/>
    </source>
</evidence>
<dbReference type="RefSeq" id="WP_010359219.1">
    <property type="nucleotide sequence ID" value="NZ_BCMK01000002.1"/>
</dbReference>
<keyword evidence="12" id="KW-1185">Reference proteome</keyword>
<dbReference type="PANTHER" id="PTHR33406">
    <property type="entry name" value="MEMBRANE PROTEIN MJ1562-RELATED"/>
    <property type="match status" value="1"/>
</dbReference>
<dbReference type="GeneID" id="69811738"/>
<dbReference type="Pfam" id="PF03176">
    <property type="entry name" value="MMPL"/>
    <property type="match status" value="2"/>
</dbReference>
<dbReference type="EMBL" id="JARAWC010000007">
    <property type="protein sequence ID" value="MDX2960439.1"/>
    <property type="molecule type" value="Genomic_DNA"/>
</dbReference>
<feature type="transmembrane region" description="Helical" evidence="8">
    <location>
        <begin position="14"/>
        <end position="33"/>
    </location>
</feature>
<dbReference type="EMBL" id="JARAWP010000004">
    <property type="protein sequence ID" value="MDX3017725.1"/>
    <property type="molecule type" value="Genomic_DNA"/>
</dbReference>
<protein>
    <submittedName>
        <fullName evidence="10">MMPL family transporter</fullName>
    </submittedName>
</protein>
<evidence type="ECO:0000256" key="8">
    <source>
        <dbReference type="SAM" id="Phobius"/>
    </source>
</evidence>
<feature type="transmembrane region" description="Helical" evidence="8">
    <location>
        <begin position="202"/>
        <end position="222"/>
    </location>
</feature>
<feature type="transmembrane region" description="Helical" evidence="8">
    <location>
        <begin position="635"/>
        <end position="656"/>
    </location>
</feature>
<dbReference type="Gene3D" id="1.20.1640.10">
    <property type="entry name" value="Multidrug efflux transporter AcrB transmembrane domain"/>
    <property type="match status" value="2"/>
</dbReference>